<dbReference type="PROSITE" id="PS00197">
    <property type="entry name" value="2FE2S_FER_1"/>
    <property type="match status" value="1"/>
</dbReference>
<dbReference type="RefSeq" id="WP_189265451.1">
    <property type="nucleotide sequence ID" value="NZ_BMML01000013.1"/>
</dbReference>
<evidence type="ECO:0000313" key="4">
    <source>
        <dbReference type="Proteomes" id="UP000653411"/>
    </source>
</evidence>
<dbReference type="CDD" id="cd00207">
    <property type="entry name" value="fer2"/>
    <property type="match status" value="1"/>
</dbReference>
<dbReference type="Proteomes" id="UP000653411">
    <property type="component" value="Unassembled WGS sequence"/>
</dbReference>
<dbReference type="InterPro" id="IPR036010">
    <property type="entry name" value="2Fe-2S_ferredoxin-like_sf"/>
</dbReference>
<dbReference type="PANTHER" id="PTHR47354">
    <property type="entry name" value="NADH OXIDOREDUCTASE HCR"/>
    <property type="match status" value="1"/>
</dbReference>
<dbReference type="GO" id="GO:0051537">
    <property type="term" value="F:2 iron, 2 sulfur cluster binding"/>
    <property type="evidence" value="ECO:0007669"/>
    <property type="project" value="InterPro"/>
</dbReference>
<proteinExistence type="predicted"/>
<evidence type="ECO:0000259" key="2">
    <source>
        <dbReference type="PROSITE" id="PS51384"/>
    </source>
</evidence>
<dbReference type="InterPro" id="IPR050415">
    <property type="entry name" value="MRET"/>
</dbReference>
<name>A0A917XG86_9ACTN</name>
<gene>
    <name evidence="3" type="ORF">GCM10011578_054400</name>
</gene>
<dbReference type="InterPro" id="IPR017938">
    <property type="entry name" value="Riboflavin_synthase-like_b-brl"/>
</dbReference>
<comment type="cofactor">
    <cofactor evidence="1">
        <name>FAD</name>
        <dbReference type="ChEBI" id="CHEBI:57692"/>
    </cofactor>
</comment>
<dbReference type="Gene3D" id="3.40.50.80">
    <property type="entry name" value="Nucleotide-binding domain of ferredoxin-NADP reductase (FNR) module"/>
    <property type="match status" value="1"/>
</dbReference>
<accession>A0A917XG86</accession>
<dbReference type="SUPFAM" id="SSF52343">
    <property type="entry name" value="Ferredoxin reductase-like, C-terminal NADP-linked domain"/>
    <property type="match status" value="1"/>
</dbReference>
<protein>
    <submittedName>
        <fullName evidence="3">Flavodoxin</fullName>
    </submittedName>
</protein>
<reference evidence="3" key="1">
    <citation type="journal article" date="2014" name="Int. J. Syst. Evol. Microbiol.">
        <title>Complete genome sequence of Corynebacterium casei LMG S-19264T (=DSM 44701T), isolated from a smear-ripened cheese.</title>
        <authorList>
            <consortium name="US DOE Joint Genome Institute (JGI-PGF)"/>
            <person name="Walter F."/>
            <person name="Albersmeier A."/>
            <person name="Kalinowski J."/>
            <person name="Ruckert C."/>
        </authorList>
    </citation>
    <scope>NUCLEOTIDE SEQUENCE</scope>
    <source>
        <strain evidence="3">CGMCC 4.7110</strain>
    </source>
</reference>
<sequence length="332" mass="35765">MSLNVTRDWQVCTVTRNERIATAVRAVSVRFPQAPPDPVEGGHLDVQVMVNDRPEVRSYSVVRRDPDDPRVLVLGIQAAADSRGGSLAMHRLAPGSRIRATQPLVTFPYLPSERPTRLLAGGIGVTALAAMADTAARRPPAGGYRVTYLARSRARMAFLADLTARHGDLLDVHITDEDTALDVPEYVRGCPPDTVLYMCGPLSLIDAVRTAWSAGGRDPQDCRFETFGTTGRFPAGEFIAHVPSLGLTVTVDAGRSLLEAFEGAGAEVLADCRKGECGICRIPVLAVENGVIDHRDVFLSTWQQETDAWICPCVSRVHADPGGPGVVHVDLP</sequence>
<dbReference type="EMBL" id="BMML01000013">
    <property type="protein sequence ID" value="GGN22600.1"/>
    <property type="molecule type" value="Genomic_DNA"/>
</dbReference>
<dbReference type="PROSITE" id="PS51384">
    <property type="entry name" value="FAD_FR"/>
    <property type="match status" value="1"/>
</dbReference>
<dbReference type="PRINTS" id="PR00409">
    <property type="entry name" value="PHDIOXRDTASE"/>
</dbReference>
<keyword evidence="4" id="KW-1185">Reference proteome</keyword>
<dbReference type="SUPFAM" id="SSF54292">
    <property type="entry name" value="2Fe-2S ferredoxin-like"/>
    <property type="match status" value="1"/>
</dbReference>
<evidence type="ECO:0000313" key="3">
    <source>
        <dbReference type="EMBL" id="GGN22600.1"/>
    </source>
</evidence>
<dbReference type="SUPFAM" id="SSF63380">
    <property type="entry name" value="Riboflavin synthase domain-like"/>
    <property type="match status" value="1"/>
</dbReference>
<dbReference type="InterPro" id="IPR001041">
    <property type="entry name" value="2Fe-2S_ferredoxin-type"/>
</dbReference>
<dbReference type="Gene3D" id="2.40.30.10">
    <property type="entry name" value="Translation factors"/>
    <property type="match status" value="1"/>
</dbReference>
<dbReference type="InterPro" id="IPR017927">
    <property type="entry name" value="FAD-bd_FR_type"/>
</dbReference>
<feature type="domain" description="FAD-binding FR-type" evidence="2">
    <location>
        <begin position="7"/>
        <end position="110"/>
    </location>
</feature>
<dbReference type="AlphaFoldDB" id="A0A917XG86"/>
<dbReference type="Pfam" id="PF00111">
    <property type="entry name" value="Fer2"/>
    <property type="match status" value="1"/>
</dbReference>
<organism evidence="3 4">
    <name type="scientific">Streptomyces fuscichromogenes</name>
    <dbReference type="NCBI Taxonomy" id="1324013"/>
    <lineage>
        <taxon>Bacteria</taxon>
        <taxon>Bacillati</taxon>
        <taxon>Actinomycetota</taxon>
        <taxon>Actinomycetes</taxon>
        <taxon>Kitasatosporales</taxon>
        <taxon>Streptomycetaceae</taxon>
        <taxon>Streptomyces</taxon>
    </lineage>
</organism>
<dbReference type="PANTHER" id="PTHR47354:SF2">
    <property type="entry name" value="BLR2392 PROTEIN"/>
    <property type="match status" value="1"/>
</dbReference>
<dbReference type="InterPro" id="IPR006058">
    <property type="entry name" value="2Fe2S_fd_BS"/>
</dbReference>
<dbReference type="InterPro" id="IPR039261">
    <property type="entry name" value="FNR_nucleotide-bd"/>
</dbReference>
<evidence type="ECO:0000256" key="1">
    <source>
        <dbReference type="ARBA" id="ARBA00001974"/>
    </source>
</evidence>
<comment type="caution">
    <text evidence="3">The sequence shown here is derived from an EMBL/GenBank/DDBJ whole genome shotgun (WGS) entry which is preliminary data.</text>
</comment>
<dbReference type="InterPro" id="IPR012675">
    <property type="entry name" value="Beta-grasp_dom_sf"/>
</dbReference>
<dbReference type="GO" id="GO:0016491">
    <property type="term" value="F:oxidoreductase activity"/>
    <property type="evidence" value="ECO:0007669"/>
    <property type="project" value="InterPro"/>
</dbReference>
<dbReference type="Gene3D" id="3.10.20.30">
    <property type="match status" value="1"/>
</dbReference>
<reference evidence="3" key="2">
    <citation type="submission" date="2020-09" db="EMBL/GenBank/DDBJ databases">
        <authorList>
            <person name="Sun Q."/>
            <person name="Zhou Y."/>
        </authorList>
    </citation>
    <scope>NUCLEOTIDE SEQUENCE</scope>
    <source>
        <strain evidence="3">CGMCC 4.7110</strain>
    </source>
</reference>